<name>A0A383EGG1_9ZZZZ</name>
<dbReference type="AlphaFoldDB" id="A0A383EGG1"/>
<feature type="non-terminal residue" evidence="1">
    <location>
        <position position="1"/>
    </location>
</feature>
<organism evidence="1">
    <name type="scientific">marine metagenome</name>
    <dbReference type="NCBI Taxonomy" id="408172"/>
    <lineage>
        <taxon>unclassified sequences</taxon>
        <taxon>metagenomes</taxon>
        <taxon>ecological metagenomes</taxon>
    </lineage>
</organism>
<gene>
    <name evidence="1" type="ORF">METZ01_LOCUS508801</name>
</gene>
<dbReference type="EMBL" id="UINC01225745">
    <property type="protein sequence ID" value="SVE55947.1"/>
    <property type="molecule type" value="Genomic_DNA"/>
</dbReference>
<reference evidence="1" key="1">
    <citation type="submission" date="2018-05" db="EMBL/GenBank/DDBJ databases">
        <authorList>
            <person name="Lanie J.A."/>
            <person name="Ng W.-L."/>
            <person name="Kazmierczak K.M."/>
            <person name="Andrzejewski T.M."/>
            <person name="Davidsen T.M."/>
            <person name="Wayne K.J."/>
            <person name="Tettelin H."/>
            <person name="Glass J.I."/>
            <person name="Rusch D."/>
            <person name="Podicherti R."/>
            <person name="Tsui H.-C.T."/>
            <person name="Winkler M.E."/>
        </authorList>
    </citation>
    <scope>NUCLEOTIDE SEQUENCE</scope>
</reference>
<protein>
    <submittedName>
        <fullName evidence="1">Uncharacterized protein</fullName>
    </submittedName>
</protein>
<proteinExistence type="predicted"/>
<evidence type="ECO:0000313" key="1">
    <source>
        <dbReference type="EMBL" id="SVE55947.1"/>
    </source>
</evidence>
<accession>A0A383EGG1</accession>
<sequence length="167" mass="20274">FNKINQKIFLFKQNMFYYKFNLHIPNLKWTGTKGCKKKDLVNPQWLRNIKDRKYSAFRLDTFFSDKKYSNVKTIEDGGWHFSNIKTAKEIEHKLKSYLHHREFDLEPLTTNQIEEIIKNKQAIYDLKVDKRIYKNKIGAGDKLEKFEFSKLPIYIQKNKNNFKEWID</sequence>